<dbReference type="EMBL" id="JAQNDO010000001">
    <property type="protein sequence ID" value="MDC0748596.1"/>
    <property type="molecule type" value="Genomic_DNA"/>
</dbReference>
<dbReference type="Proteomes" id="UP001221411">
    <property type="component" value="Unassembled WGS sequence"/>
</dbReference>
<comment type="caution">
    <text evidence="1">The sequence shown here is derived from an EMBL/GenBank/DDBJ whole genome shotgun (WGS) entry which is preliminary data.</text>
</comment>
<accession>A0ABT5F3B2</accession>
<proteinExistence type="predicted"/>
<dbReference type="SUPFAM" id="SSF52540">
    <property type="entry name" value="P-loop containing nucleoside triphosphate hydrolases"/>
    <property type="match status" value="1"/>
</dbReference>
<reference evidence="1 2" key="1">
    <citation type="submission" date="2022-11" db="EMBL/GenBank/DDBJ databases">
        <title>Minimal conservation of predation-associated metabolite biosynthetic gene clusters underscores biosynthetic potential of Myxococcota including descriptions for ten novel species: Archangium lansinium sp. nov., Myxococcus landrumus sp. nov., Nannocystis bai.</title>
        <authorList>
            <person name="Ahearne A."/>
            <person name="Stevens C."/>
            <person name="Dowd S."/>
        </authorList>
    </citation>
    <scope>NUCLEOTIDE SEQUENCE [LARGE SCALE GENOMIC DNA]</scope>
    <source>
        <strain evidence="1 2">RJM3</strain>
    </source>
</reference>
<gene>
    <name evidence="1" type="ORF">POL67_45130</name>
</gene>
<evidence type="ECO:0008006" key="3">
    <source>
        <dbReference type="Google" id="ProtNLM"/>
    </source>
</evidence>
<organism evidence="1 2">
    <name type="scientific">Polyangium mundeleinium</name>
    <dbReference type="NCBI Taxonomy" id="2995306"/>
    <lineage>
        <taxon>Bacteria</taxon>
        <taxon>Pseudomonadati</taxon>
        <taxon>Myxococcota</taxon>
        <taxon>Polyangia</taxon>
        <taxon>Polyangiales</taxon>
        <taxon>Polyangiaceae</taxon>
        <taxon>Polyangium</taxon>
    </lineage>
</organism>
<dbReference type="RefSeq" id="WP_271927589.1">
    <property type="nucleotide sequence ID" value="NZ_JAQNDO010000001.1"/>
</dbReference>
<dbReference type="InterPro" id="IPR027417">
    <property type="entry name" value="P-loop_NTPase"/>
</dbReference>
<evidence type="ECO:0000313" key="2">
    <source>
        <dbReference type="Proteomes" id="UP001221411"/>
    </source>
</evidence>
<sequence length="447" mass="49927">MAVNPRIVLSEQLKLPARTARDVRAACNPRIELAGNDLRELREDLSSVRGGDRIRRMEECIRGALPGDYQVQLLSGHPGSGKSTELHWLAGELKKNNKDNVEYHPLVIDVQDYLNARDVQLPDFITAIFTAILDDPLLGKLVSTSATAKKIWKDLTAWFNEIGITLEAEVPVGNAKVKLGVLKSPTVPERFRGVSHKHIMSLVEGLNELLQALRPPLANHGTDDVVIIADNLERMERLPLPDGTKRTTHDLFFLEQLPLIQEVAVHLIVTVPVSLHFTQGRLRQAFRSPGDVVLPMIAIRNRGTDQPNEAGVAALERLLARRIDFDVVFADKAARRHAIAESGGCLRDLLKIVAQAALMKPELRLTQADVDAAVKEYVGGMERFLQGKGYLRSLHHVVRTGSFPENFDDDLRQLLLHELIVLEYNGDTWFDVHPFAKRTRAFRDAGT</sequence>
<keyword evidence="2" id="KW-1185">Reference proteome</keyword>
<evidence type="ECO:0000313" key="1">
    <source>
        <dbReference type="EMBL" id="MDC0748596.1"/>
    </source>
</evidence>
<protein>
    <recommendedName>
        <fullName evidence="3">Orc1-like AAA ATPase domain-containing protein</fullName>
    </recommendedName>
</protein>
<name>A0ABT5F3B2_9BACT</name>